<dbReference type="InterPro" id="IPR011990">
    <property type="entry name" value="TPR-like_helical_dom_sf"/>
</dbReference>
<evidence type="ECO:0008006" key="3">
    <source>
        <dbReference type="Google" id="ProtNLM"/>
    </source>
</evidence>
<evidence type="ECO:0000313" key="1">
    <source>
        <dbReference type="EMBL" id="SCW80695.1"/>
    </source>
</evidence>
<reference evidence="2" key="1">
    <citation type="submission" date="2016-10" db="EMBL/GenBank/DDBJ databases">
        <authorList>
            <person name="Varghese N."/>
            <person name="Submissions S."/>
        </authorList>
    </citation>
    <scope>NUCLEOTIDE SEQUENCE [LARGE SCALE GENOMIC DNA]</scope>
    <source>
        <strain evidence="2">CGMCC 1.8946</strain>
    </source>
</reference>
<proteinExistence type="predicted"/>
<accession>A0A1G4TIR8</accession>
<keyword evidence="2" id="KW-1185">Reference proteome</keyword>
<dbReference type="Proteomes" id="UP000198601">
    <property type="component" value="Unassembled WGS sequence"/>
</dbReference>
<dbReference type="STRING" id="624147.SAMN04487970_105228"/>
<evidence type="ECO:0000313" key="2">
    <source>
        <dbReference type="Proteomes" id="UP000198601"/>
    </source>
</evidence>
<name>A0A1G4TIR8_9BACL</name>
<dbReference type="EMBL" id="FMTT01000052">
    <property type="protein sequence ID" value="SCW80695.1"/>
    <property type="molecule type" value="Genomic_DNA"/>
</dbReference>
<dbReference type="RefSeq" id="WP_090676009.1">
    <property type="nucleotide sequence ID" value="NZ_FMTT01000052.1"/>
</dbReference>
<sequence>MKNVGLEKEMKGQFFTVAECLFKEEKKAEAAPLYRYVIDRETDCNDQTFLLCHLRLFQCLVGVSSEGNKEALEQFEPFYTRLPEDTRLDALLLTANVCYSLADWRRVERYGDELYALAQNVYEKLKKEKFAKNLHTERHLVVYYGHGLRIKGFVLTMQGRYEEAKKCVAAYSDLGWFECLDETGKKEVEKFRTWGKGNMYALELKTGNDKVLNDYLEYVEKQNEILPGALNIIESANVNNFCVDEAMEKLVPQIPPINSDVTYLDGTQLFHFWYEKAVYSFKKNRLILGIDELLYALYLAHKMKYYSGFEKSVSLYREHGDYATEQQKWNYKHIVEGVFDS</sequence>
<dbReference type="OrthoDB" id="2548655at2"/>
<organism evidence="1 2">
    <name type="scientific">Paenibacillus tianmuensis</name>
    <dbReference type="NCBI Taxonomy" id="624147"/>
    <lineage>
        <taxon>Bacteria</taxon>
        <taxon>Bacillati</taxon>
        <taxon>Bacillota</taxon>
        <taxon>Bacilli</taxon>
        <taxon>Bacillales</taxon>
        <taxon>Paenibacillaceae</taxon>
        <taxon>Paenibacillus</taxon>
    </lineage>
</organism>
<protein>
    <recommendedName>
        <fullName evidence="3">DNA-binding protein</fullName>
    </recommendedName>
</protein>
<dbReference type="AlphaFoldDB" id="A0A1G4TIR8"/>
<dbReference type="SUPFAM" id="SSF48452">
    <property type="entry name" value="TPR-like"/>
    <property type="match status" value="1"/>
</dbReference>
<gene>
    <name evidence="1" type="ORF">SAMN04487970_105228</name>
</gene>